<keyword evidence="1" id="KW-0472">Membrane</keyword>
<gene>
    <name evidence="2" type="ORF">SAMN05421756_10844</name>
</gene>
<keyword evidence="3" id="KW-1185">Reference proteome</keyword>
<evidence type="ECO:0000313" key="3">
    <source>
        <dbReference type="Proteomes" id="UP000198504"/>
    </source>
</evidence>
<accession>A0A1H9KVW3</accession>
<dbReference type="SUPFAM" id="SSF53474">
    <property type="entry name" value="alpha/beta-Hydrolases"/>
    <property type="match status" value="1"/>
</dbReference>
<keyword evidence="1" id="KW-1133">Transmembrane helix</keyword>
<dbReference type="RefSeq" id="WP_091183688.1">
    <property type="nucleotide sequence ID" value="NZ_FOFA01000008.1"/>
</dbReference>
<keyword evidence="1" id="KW-0812">Transmembrane</keyword>
<dbReference type="InterPro" id="IPR029058">
    <property type="entry name" value="AB_hydrolase_fold"/>
</dbReference>
<sequence length="166" mass="18076">MTHPEAQPAVDRLEAGPRGRPRPELVRRVVRALFAALVTWLLLAVLSIATATGWRPPERVTPLEVAPLPVVPIWVQHLPYAFVDRVDTVTASGLPARVVRPRGAEGTIPGVVLVDGPGPTTRDDLADEAEALARGGLAVLTYDKRTEGYGPLRRSYDRLPTTRWAP</sequence>
<name>A0A1H9KVW3_9ACTN</name>
<organism evidence="2 3">
    <name type="scientific">Microlunatus flavus</name>
    <dbReference type="NCBI Taxonomy" id="1036181"/>
    <lineage>
        <taxon>Bacteria</taxon>
        <taxon>Bacillati</taxon>
        <taxon>Actinomycetota</taxon>
        <taxon>Actinomycetes</taxon>
        <taxon>Propionibacteriales</taxon>
        <taxon>Propionibacteriaceae</taxon>
        <taxon>Microlunatus</taxon>
    </lineage>
</organism>
<evidence type="ECO:0000256" key="1">
    <source>
        <dbReference type="SAM" id="Phobius"/>
    </source>
</evidence>
<dbReference type="Proteomes" id="UP000198504">
    <property type="component" value="Unassembled WGS sequence"/>
</dbReference>
<reference evidence="3" key="1">
    <citation type="submission" date="2016-10" db="EMBL/GenBank/DDBJ databases">
        <authorList>
            <person name="Varghese N."/>
            <person name="Submissions S."/>
        </authorList>
    </citation>
    <scope>NUCLEOTIDE SEQUENCE [LARGE SCALE GENOMIC DNA]</scope>
    <source>
        <strain evidence="3">CGMCC 4.6856</strain>
    </source>
</reference>
<evidence type="ECO:0000313" key="2">
    <source>
        <dbReference type="EMBL" id="SER03361.1"/>
    </source>
</evidence>
<dbReference type="EMBL" id="FOFA01000008">
    <property type="protein sequence ID" value="SER03361.1"/>
    <property type="molecule type" value="Genomic_DNA"/>
</dbReference>
<feature type="transmembrane region" description="Helical" evidence="1">
    <location>
        <begin position="32"/>
        <end position="54"/>
    </location>
</feature>
<dbReference type="STRING" id="1036181.SAMN05421756_10844"/>
<dbReference type="AlphaFoldDB" id="A0A1H9KVW3"/>
<protein>
    <submittedName>
        <fullName evidence="2">Uncharacterized protein</fullName>
    </submittedName>
</protein>
<proteinExistence type="predicted"/>
<dbReference type="Gene3D" id="3.40.50.1820">
    <property type="entry name" value="alpha/beta hydrolase"/>
    <property type="match status" value="1"/>
</dbReference>
<dbReference type="OrthoDB" id="9765647at2"/>